<keyword evidence="4" id="KW-0012">Acyltransferase</keyword>
<evidence type="ECO:0000256" key="4">
    <source>
        <dbReference type="ARBA" id="ARBA00023315"/>
    </source>
</evidence>
<sequence>MQDRENSTLNAILSEQSPEQLQAIGMALAEAAVESQAILTEVMTQGRPMSGAMNGQADPHGLMDTYGKLGRSLATNPSAMLNANLDLWMGWVNLWKEFATGEISAPQDKRFSDPEWSANPAFEFMRRAYELNADWMMSIMNSADDLSVADKRKAQFYTRQTVDALSPTNFFATNPAALKAMLETGGQSLVEGLRNARKDLQRGGGKLSISQSDETPFEVGKNLATSPGKVVYRNPLIELLQFEPSTKSVHARPLLIFPPWINKYYILDLREENSMIRWLTEQGITVFVVSWRSADEETKDYTWDDYVKNGVLAALHEATTQTGSDSVNAVGYCIGGTLLTSALAYMGKTGDKRINSATYFASQSDFTDAGDLMVFTDENARAQIDAIIEDNDGIMPGSVMAETFNWLRPVDLVWRYVVDNYMLGKKPRPFDLLYWNSDQTNIPGHIHQTYLNALYGRNELAEGKFKVFGETVNMGDIKIPVTIQASREDHICPWHSIYRAARKFGGDVNFVLAGSGHIAGVVNHPRAEKYQHWTNPDLPATPEAWLTGAEETKGSWWPSWLEWLEPKSGEMVPANPVPDRKLGAAPGTYVKMRLSAISAGAKPDTTYCDPFEAPKPAPAKKPAAARKPAASRKSTAASKPAAASRPKTAAASKKTTSKTAAPARKKTAASNSKPKSTKPAAKKASPAKKASSGAKAAPAKKKAPASKSKAGKSGQGKSGRSTSNPSA</sequence>
<dbReference type="GO" id="GO:0016746">
    <property type="term" value="F:acyltransferase activity"/>
    <property type="evidence" value="ECO:0007669"/>
    <property type="project" value="UniProtKB-KW"/>
</dbReference>
<comment type="caution">
    <text evidence="7">The sequence shown here is derived from an EMBL/GenBank/DDBJ whole genome shotgun (WGS) entry which is preliminary data.</text>
</comment>
<evidence type="ECO:0000259" key="6">
    <source>
        <dbReference type="Pfam" id="PF07167"/>
    </source>
</evidence>
<dbReference type="EMBL" id="QWFX01000013">
    <property type="protein sequence ID" value="RIJ28052.1"/>
    <property type="molecule type" value="Genomic_DNA"/>
</dbReference>
<feature type="compositionally biased region" description="Low complexity" evidence="5">
    <location>
        <begin position="718"/>
        <end position="727"/>
    </location>
</feature>
<comment type="subcellular location">
    <subcellularLocation>
        <location evidence="1">Cytoplasm</location>
    </subcellularLocation>
</comment>
<reference evidence="7 8" key="1">
    <citation type="submission" date="2018-08" db="EMBL/GenBank/DDBJ databases">
        <title>Henriciella mobilis sp. nov., isolated from seawater.</title>
        <authorList>
            <person name="Cheng H."/>
            <person name="Wu Y.-H."/>
            <person name="Xu X.-W."/>
            <person name="Guo L.-L."/>
        </authorList>
    </citation>
    <scope>NUCLEOTIDE SEQUENCE [LARGE SCALE GENOMIC DNA]</scope>
    <source>
        <strain evidence="7 8">JN25</strain>
    </source>
</reference>
<dbReference type="InterPro" id="IPR010941">
    <property type="entry name" value="PhaC_N"/>
</dbReference>
<evidence type="ECO:0000313" key="8">
    <source>
        <dbReference type="Proteomes" id="UP000266385"/>
    </source>
</evidence>
<evidence type="ECO:0000313" key="7">
    <source>
        <dbReference type="EMBL" id="RIJ28052.1"/>
    </source>
</evidence>
<dbReference type="AlphaFoldDB" id="A0A399RE33"/>
<keyword evidence="8" id="KW-1185">Reference proteome</keyword>
<organism evidence="7 8">
    <name type="scientific">Henriciella mobilis</name>
    <dbReference type="NCBI Taxonomy" id="2305467"/>
    <lineage>
        <taxon>Bacteria</taxon>
        <taxon>Pseudomonadati</taxon>
        <taxon>Pseudomonadota</taxon>
        <taxon>Alphaproteobacteria</taxon>
        <taxon>Hyphomonadales</taxon>
        <taxon>Hyphomonadaceae</taxon>
        <taxon>Henriciella</taxon>
    </lineage>
</organism>
<keyword evidence="2" id="KW-0963">Cytoplasm</keyword>
<name>A0A399RE33_9PROT</name>
<feature type="region of interest" description="Disordered" evidence="5">
    <location>
        <begin position="609"/>
        <end position="727"/>
    </location>
</feature>
<dbReference type="SUPFAM" id="SSF53474">
    <property type="entry name" value="alpha/beta-Hydrolases"/>
    <property type="match status" value="1"/>
</dbReference>
<dbReference type="NCBIfam" id="TIGR01838">
    <property type="entry name" value="PHA_synth_I"/>
    <property type="match status" value="1"/>
</dbReference>
<dbReference type="GO" id="GO:0042619">
    <property type="term" value="P:poly-hydroxybutyrate biosynthetic process"/>
    <property type="evidence" value="ECO:0007669"/>
    <property type="project" value="InterPro"/>
</dbReference>
<dbReference type="Proteomes" id="UP000266385">
    <property type="component" value="Unassembled WGS sequence"/>
</dbReference>
<accession>A0A399RE33</accession>
<dbReference type="GO" id="GO:0005737">
    <property type="term" value="C:cytoplasm"/>
    <property type="evidence" value="ECO:0007669"/>
    <property type="project" value="UniProtKB-SubCell"/>
</dbReference>
<dbReference type="Pfam" id="PF07167">
    <property type="entry name" value="PhaC_N"/>
    <property type="match status" value="1"/>
</dbReference>
<feature type="domain" description="Poly-beta-hydroxybutyrate polymerase N-terminal" evidence="6">
    <location>
        <begin position="107"/>
        <end position="279"/>
    </location>
</feature>
<gene>
    <name evidence="7" type="primary">phaC</name>
    <name evidence="7" type="ORF">D1223_11575</name>
</gene>
<protein>
    <submittedName>
        <fullName evidence="7">Class I poly(R)-hydroxyalkanoic acid synthase</fullName>
    </submittedName>
</protein>
<dbReference type="InterPro" id="IPR010963">
    <property type="entry name" value="PHA_synth_I"/>
</dbReference>
<proteinExistence type="predicted"/>
<dbReference type="PANTHER" id="PTHR36837">
    <property type="entry name" value="POLY(3-HYDROXYALKANOATE) POLYMERASE SUBUNIT PHAC"/>
    <property type="match status" value="1"/>
</dbReference>
<dbReference type="Gene3D" id="3.40.50.1820">
    <property type="entry name" value="alpha/beta hydrolase"/>
    <property type="match status" value="1"/>
</dbReference>
<dbReference type="OrthoDB" id="7208816at2"/>
<keyword evidence="3" id="KW-0808">Transferase</keyword>
<dbReference type="InterPro" id="IPR051321">
    <property type="entry name" value="PHA/PHB_synthase"/>
</dbReference>
<dbReference type="PANTHER" id="PTHR36837:SF5">
    <property type="entry name" value="POLY-3-HYDROXYBUTYRATE SYNTHASE"/>
    <property type="match status" value="1"/>
</dbReference>
<evidence type="ECO:0000256" key="1">
    <source>
        <dbReference type="ARBA" id="ARBA00004496"/>
    </source>
</evidence>
<evidence type="ECO:0000256" key="2">
    <source>
        <dbReference type="ARBA" id="ARBA00022490"/>
    </source>
</evidence>
<evidence type="ECO:0000256" key="5">
    <source>
        <dbReference type="SAM" id="MobiDB-lite"/>
    </source>
</evidence>
<evidence type="ECO:0000256" key="3">
    <source>
        <dbReference type="ARBA" id="ARBA00022679"/>
    </source>
</evidence>
<dbReference type="InterPro" id="IPR029058">
    <property type="entry name" value="AB_hydrolase_fold"/>
</dbReference>
<feature type="compositionally biased region" description="Low complexity" evidence="5">
    <location>
        <begin position="620"/>
        <end position="697"/>
    </location>
</feature>